<keyword evidence="2 4" id="KW-0521">NADP</keyword>
<dbReference type="EC" id="1.5.1.2" evidence="4 5"/>
<comment type="catalytic activity">
    <reaction evidence="4">
        <text>L-proline + NADP(+) = (S)-1-pyrroline-5-carboxylate + NADPH + 2 H(+)</text>
        <dbReference type="Rhea" id="RHEA:14109"/>
        <dbReference type="ChEBI" id="CHEBI:15378"/>
        <dbReference type="ChEBI" id="CHEBI:17388"/>
        <dbReference type="ChEBI" id="CHEBI:57783"/>
        <dbReference type="ChEBI" id="CHEBI:58349"/>
        <dbReference type="ChEBI" id="CHEBI:60039"/>
        <dbReference type="EC" id="1.5.1.2"/>
    </reaction>
</comment>
<comment type="subcellular location">
    <subcellularLocation>
        <location evidence="4">Cytoplasm</location>
    </subcellularLocation>
</comment>
<dbReference type="Proteomes" id="UP001620514">
    <property type="component" value="Unassembled WGS sequence"/>
</dbReference>
<sequence length="278" mass="29469">MKTILFIGGGRMSSALVGAMVTGGVSPEQIEVIEPDEQRRNLLRSSFKVTVSAGRDSENSSLSMHNVVVWAVKPQTFLAQKVEFAKADTNLLHLSIMAGVTVANISELTQARRIVRAMPNMPASVGRGVTALFAPSGLSPDDQEIASGIFAAAGEVVWLEKESMLDAATAISGSGPAYLLYIMEAMQESGMRLGLSEEQTRQLVLATIEGVGAWGKSVTSSFRDLREAVTSPGGTTAAAIEVLETRRVREAVADAVKSAALRSQELTRTNLRSSSGLS</sequence>
<protein>
    <recommendedName>
        <fullName evidence="4 5">Pyrroline-5-carboxylate reductase</fullName>
        <shortName evidence="4">P5C reductase</shortName>
        <shortName evidence="4">P5CR</shortName>
        <ecNumber evidence="4 5">1.5.1.2</ecNumber>
    </recommendedName>
    <alternativeName>
        <fullName evidence="4">PCA reductase</fullName>
    </alternativeName>
</protein>
<accession>A0ABW8MNF4</accession>
<evidence type="ECO:0000313" key="9">
    <source>
        <dbReference type="Proteomes" id="UP001620514"/>
    </source>
</evidence>
<dbReference type="InterPro" id="IPR028939">
    <property type="entry name" value="P5C_Rdtase_cat_N"/>
</dbReference>
<comment type="catalytic activity">
    <reaction evidence="4">
        <text>L-proline + NAD(+) = (S)-1-pyrroline-5-carboxylate + NADH + 2 H(+)</text>
        <dbReference type="Rhea" id="RHEA:14105"/>
        <dbReference type="ChEBI" id="CHEBI:15378"/>
        <dbReference type="ChEBI" id="CHEBI:17388"/>
        <dbReference type="ChEBI" id="CHEBI:57540"/>
        <dbReference type="ChEBI" id="CHEBI:57945"/>
        <dbReference type="ChEBI" id="CHEBI:60039"/>
        <dbReference type="EC" id="1.5.1.2"/>
    </reaction>
</comment>
<feature type="domain" description="Pyrroline-5-carboxylate reductase dimerisation" evidence="7">
    <location>
        <begin position="162"/>
        <end position="266"/>
    </location>
</feature>
<dbReference type="SUPFAM" id="SSF51735">
    <property type="entry name" value="NAD(P)-binding Rossmann-fold domains"/>
    <property type="match status" value="1"/>
</dbReference>
<dbReference type="InterPro" id="IPR008927">
    <property type="entry name" value="6-PGluconate_DH-like_C_sf"/>
</dbReference>
<evidence type="ECO:0000256" key="2">
    <source>
        <dbReference type="ARBA" id="ARBA00022857"/>
    </source>
</evidence>
<keyword evidence="4" id="KW-0963">Cytoplasm</keyword>
<evidence type="ECO:0000256" key="3">
    <source>
        <dbReference type="ARBA" id="ARBA00023002"/>
    </source>
</evidence>
<organism evidence="8 9">
    <name type="scientific">Caballeronia udeis</name>
    <dbReference type="NCBI Taxonomy" id="1232866"/>
    <lineage>
        <taxon>Bacteria</taxon>
        <taxon>Pseudomonadati</taxon>
        <taxon>Pseudomonadota</taxon>
        <taxon>Betaproteobacteria</taxon>
        <taxon>Burkholderiales</taxon>
        <taxon>Burkholderiaceae</taxon>
        <taxon>Caballeronia</taxon>
    </lineage>
</organism>
<keyword evidence="3 4" id="KW-0560">Oxidoreductase</keyword>
<dbReference type="RefSeq" id="WP_404609257.1">
    <property type="nucleotide sequence ID" value="NZ_JBIYDN010000013.1"/>
</dbReference>
<gene>
    <name evidence="4" type="primary">proC</name>
    <name evidence="8" type="ORF">ABH943_004242</name>
</gene>
<keyword evidence="4" id="KW-0641">Proline biosynthesis</keyword>
<dbReference type="InterPro" id="IPR036291">
    <property type="entry name" value="NAD(P)-bd_dom_sf"/>
</dbReference>
<evidence type="ECO:0000313" key="8">
    <source>
        <dbReference type="EMBL" id="MFK4444220.1"/>
    </source>
</evidence>
<dbReference type="InterPro" id="IPR000304">
    <property type="entry name" value="Pyrroline-COOH_reductase"/>
</dbReference>
<dbReference type="PANTHER" id="PTHR11645">
    <property type="entry name" value="PYRROLINE-5-CARBOXYLATE REDUCTASE"/>
    <property type="match status" value="1"/>
</dbReference>
<feature type="domain" description="Pyrroline-5-carboxylate reductase catalytic N-terminal" evidence="6">
    <location>
        <begin position="4"/>
        <end position="79"/>
    </location>
</feature>
<keyword evidence="9" id="KW-1185">Reference proteome</keyword>
<comment type="function">
    <text evidence="4">Catalyzes the reduction of 1-pyrroline-5-carboxylate (PCA) to L-proline.</text>
</comment>
<dbReference type="GO" id="GO:0004735">
    <property type="term" value="F:pyrroline-5-carboxylate reductase activity"/>
    <property type="evidence" value="ECO:0007669"/>
    <property type="project" value="UniProtKB-EC"/>
</dbReference>
<dbReference type="PIRSF" id="PIRSF000193">
    <property type="entry name" value="Pyrrol-5-carb_rd"/>
    <property type="match status" value="1"/>
</dbReference>
<dbReference type="Pfam" id="PF03807">
    <property type="entry name" value="F420_oxidored"/>
    <property type="match status" value="1"/>
</dbReference>
<dbReference type="NCBIfam" id="TIGR00112">
    <property type="entry name" value="proC"/>
    <property type="match status" value="1"/>
</dbReference>
<dbReference type="EMBL" id="JBIYDN010000013">
    <property type="protein sequence ID" value="MFK4444220.1"/>
    <property type="molecule type" value="Genomic_DNA"/>
</dbReference>
<evidence type="ECO:0000256" key="5">
    <source>
        <dbReference type="NCBIfam" id="TIGR00112"/>
    </source>
</evidence>
<proteinExistence type="inferred from homology"/>
<evidence type="ECO:0000256" key="1">
    <source>
        <dbReference type="ARBA" id="ARBA00005525"/>
    </source>
</evidence>
<evidence type="ECO:0000259" key="7">
    <source>
        <dbReference type="Pfam" id="PF14748"/>
    </source>
</evidence>
<reference evidence="8 9" key="2">
    <citation type="submission" date="2024-11" db="EMBL/GenBank/DDBJ databases">
        <title>Using genomics to understand microbial adaptation to soil warming.</title>
        <authorList>
            <person name="Deangelis K.M. PhD."/>
        </authorList>
    </citation>
    <scope>NUCLEOTIDE SEQUENCE [LARGE SCALE GENOMIC DNA]</scope>
    <source>
        <strain evidence="8 9">GAS97</strain>
    </source>
</reference>
<keyword evidence="4" id="KW-0028">Amino-acid biosynthesis</keyword>
<name>A0ABW8MNF4_9BURK</name>
<evidence type="ECO:0000259" key="6">
    <source>
        <dbReference type="Pfam" id="PF03807"/>
    </source>
</evidence>
<dbReference type="PANTHER" id="PTHR11645:SF0">
    <property type="entry name" value="PYRROLINE-5-CARBOXYLATE REDUCTASE 3"/>
    <property type="match status" value="1"/>
</dbReference>
<dbReference type="Gene3D" id="3.40.50.720">
    <property type="entry name" value="NAD(P)-binding Rossmann-like Domain"/>
    <property type="match status" value="1"/>
</dbReference>
<comment type="similarity">
    <text evidence="1 4">Belongs to the pyrroline-5-carboxylate reductase family.</text>
</comment>
<comment type="pathway">
    <text evidence="4">Amino-acid biosynthesis; L-proline biosynthesis; L-proline from L-glutamate 5-semialdehyde: step 1/1.</text>
</comment>
<evidence type="ECO:0000256" key="4">
    <source>
        <dbReference type="HAMAP-Rule" id="MF_01925"/>
    </source>
</evidence>
<dbReference type="HAMAP" id="MF_01925">
    <property type="entry name" value="P5C_reductase"/>
    <property type="match status" value="1"/>
</dbReference>
<dbReference type="SUPFAM" id="SSF48179">
    <property type="entry name" value="6-phosphogluconate dehydrogenase C-terminal domain-like"/>
    <property type="match status" value="1"/>
</dbReference>
<dbReference type="Gene3D" id="1.10.3730.10">
    <property type="entry name" value="ProC C-terminal domain-like"/>
    <property type="match status" value="1"/>
</dbReference>
<comment type="caution">
    <text evidence="8">The sequence shown here is derived from an EMBL/GenBank/DDBJ whole genome shotgun (WGS) entry which is preliminary data.</text>
</comment>
<dbReference type="Pfam" id="PF14748">
    <property type="entry name" value="P5CR_dimer"/>
    <property type="match status" value="1"/>
</dbReference>
<reference evidence="8 9" key="1">
    <citation type="submission" date="2024-10" db="EMBL/GenBank/DDBJ databases">
        <authorList>
            <person name="Deangelis K."/>
            <person name="Huntemann M."/>
            <person name="Clum A."/>
            <person name="Wang J."/>
            <person name="Palaniappan K."/>
            <person name="Ritter S."/>
            <person name="Chen I.-M."/>
            <person name="Stamatis D."/>
            <person name="Reddy T."/>
            <person name="O'Malley R."/>
            <person name="Daum C."/>
            <person name="Ng V."/>
            <person name="Ivanova N."/>
            <person name="Kyrpides N."/>
            <person name="Woyke T."/>
        </authorList>
    </citation>
    <scope>NUCLEOTIDE SEQUENCE [LARGE SCALE GENOMIC DNA]</scope>
    <source>
        <strain evidence="8 9">GAS97</strain>
    </source>
</reference>
<dbReference type="InterPro" id="IPR029036">
    <property type="entry name" value="P5CR_dimer"/>
</dbReference>